<dbReference type="InterPro" id="IPR035418">
    <property type="entry name" value="AraC-bd_2"/>
</dbReference>
<proteinExistence type="predicted"/>
<dbReference type="Gene3D" id="1.10.10.60">
    <property type="entry name" value="Homeodomain-like"/>
    <property type="match status" value="1"/>
</dbReference>
<dbReference type="SMART" id="SM00342">
    <property type="entry name" value="HTH_ARAC"/>
    <property type="match status" value="1"/>
</dbReference>
<dbReference type="RefSeq" id="WP_185087102.1">
    <property type="nucleotide sequence ID" value="NZ_JACHJB010000002.1"/>
</dbReference>
<keyword evidence="6" id="KW-1185">Reference proteome</keyword>
<dbReference type="InterPro" id="IPR009057">
    <property type="entry name" value="Homeodomain-like_sf"/>
</dbReference>
<dbReference type="SUPFAM" id="SSF46689">
    <property type="entry name" value="Homeodomain-like"/>
    <property type="match status" value="1"/>
</dbReference>
<name>A0A7X0F1Y1_9ACTN</name>
<dbReference type="GO" id="GO:0003700">
    <property type="term" value="F:DNA-binding transcription factor activity"/>
    <property type="evidence" value="ECO:0007669"/>
    <property type="project" value="InterPro"/>
</dbReference>
<evidence type="ECO:0000313" key="6">
    <source>
        <dbReference type="Proteomes" id="UP000583800"/>
    </source>
</evidence>
<dbReference type="Pfam" id="PF12833">
    <property type="entry name" value="HTH_18"/>
    <property type="match status" value="1"/>
</dbReference>
<evidence type="ECO:0000313" key="5">
    <source>
        <dbReference type="EMBL" id="MBB6349550.1"/>
    </source>
</evidence>
<dbReference type="PANTHER" id="PTHR46796">
    <property type="entry name" value="HTH-TYPE TRANSCRIPTIONAL ACTIVATOR RHAS-RELATED"/>
    <property type="match status" value="1"/>
</dbReference>
<comment type="caution">
    <text evidence="5">The sequence shown here is derived from an EMBL/GenBank/DDBJ whole genome shotgun (WGS) entry which is preliminary data.</text>
</comment>
<dbReference type="AlphaFoldDB" id="A0A7X0F1Y1"/>
<organism evidence="5 6">
    <name type="scientific">Nonomuraea muscovyensis</name>
    <dbReference type="NCBI Taxonomy" id="1124761"/>
    <lineage>
        <taxon>Bacteria</taxon>
        <taxon>Bacillati</taxon>
        <taxon>Actinomycetota</taxon>
        <taxon>Actinomycetes</taxon>
        <taxon>Streptosporangiales</taxon>
        <taxon>Streptosporangiaceae</taxon>
        <taxon>Nonomuraea</taxon>
    </lineage>
</organism>
<dbReference type="Pfam" id="PF14525">
    <property type="entry name" value="AraC_binding_2"/>
    <property type="match status" value="1"/>
</dbReference>
<dbReference type="PANTHER" id="PTHR46796:SF6">
    <property type="entry name" value="ARAC SUBFAMILY"/>
    <property type="match status" value="1"/>
</dbReference>
<dbReference type="InterPro" id="IPR018060">
    <property type="entry name" value="HTH_AraC"/>
</dbReference>
<keyword evidence="2 5" id="KW-0238">DNA-binding</keyword>
<evidence type="ECO:0000259" key="4">
    <source>
        <dbReference type="PROSITE" id="PS01124"/>
    </source>
</evidence>
<sequence>MAGNQPTKGDEMSVLIRTDDVPPARRHESWRSIVCDTLGPLDIRIDPDAPLRGEIDAGPLGPVGVGRVRTSTPHSVHRTPGLIRRGGGELYRMVLALAGGPVVEQDGRSTRLRPGEFTVYDFARPYRLGYTAGVDLAVFSLPREALPLPYESVARLTAVPIATDDGTAALAAPLLRRVTLDLDTYSPASAARLSTVVMDLLATVVAERAEQAGALPEESRARTLSLRVDAFIEANLSDPALGPRTVAAACHVSPRQLHRLFEARGSTVAAWIRHRRLERCRRDLADPALRDVPVGGVAARWGLPDPAHFSRVFRQAYGMPPVEYRRARL</sequence>
<dbReference type="Proteomes" id="UP000583800">
    <property type="component" value="Unassembled WGS sequence"/>
</dbReference>
<accession>A0A7X0F1Y1</accession>
<reference evidence="5 6" key="1">
    <citation type="submission" date="2020-08" db="EMBL/GenBank/DDBJ databases">
        <title>Sequencing the genomes of 1000 actinobacteria strains.</title>
        <authorList>
            <person name="Klenk H.-P."/>
        </authorList>
    </citation>
    <scope>NUCLEOTIDE SEQUENCE [LARGE SCALE GENOMIC DNA]</scope>
    <source>
        <strain evidence="5 6">DSM 45913</strain>
    </source>
</reference>
<evidence type="ECO:0000256" key="3">
    <source>
        <dbReference type="ARBA" id="ARBA00023163"/>
    </source>
</evidence>
<dbReference type="PROSITE" id="PS01124">
    <property type="entry name" value="HTH_ARAC_FAMILY_2"/>
    <property type="match status" value="1"/>
</dbReference>
<feature type="domain" description="HTH araC/xylS-type" evidence="4">
    <location>
        <begin position="226"/>
        <end position="327"/>
    </location>
</feature>
<keyword evidence="1" id="KW-0805">Transcription regulation</keyword>
<evidence type="ECO:0000256" key="2">
    <source>
        <dbReference type="ARBA" id="ARBA00023125"/>
    </source>
</evidence>
<dbReference type="EMBL" id="JACHJB010000002">
    <property type="protein sequence ID" value="MBB6349550.1"/>
    <property type="molecule type" value="Genomic_DNA"/>
</dbReference>
<dbReference type="InterPro" id="IPR050204">
    <property type="entry name" value="AraC_XylS_family_regulators"/>
</dbReference>
<evidence type="ECO:0000256" key="1">
    <source>
        <dbReference type="ARBA" id="ARBA00023015"/>
    </source>
</evidence>
<protein>
    <submittedName>
        <fullName evidence="5">AraC-like DNA-binding protein</fullName>
    </submittedName>
</protein>
<dbReference type="GO" id="GO:0043565">
    <property type="term" value="F:sequence-specific DNA binding"/>
    <property type="evidence" value="ECO:0007669"/>
    <property type="project" value="InterPro"/>
</dbReference>
<gene>
    <name evidence="5" type="ORF">FHU36_006095</name>
</gene>
<keyword evidence="3" id="KW-0804">Transcription</keyword>